<evidence type="ECO:0000256" key="6">
    <source>
        <dbReference type="ARBA" id="ARBA00022801"/>
    </source>
</evidence>
<evidence type="ECO:0000313" key="14">
    <source>
        <dbReference type="EMBL" id="MWV42338.1"/>
    </source>
</evidence>
<dbReference type="Pfam" id="PF02225">
    <property type="entry name" value="PA"/>
    <property type="match status" value="1"/>
</dbReference>
<dbReference type="InterPro" id="IPR037045">
    <property type="entry name" value="S8pro/Inhibitor_I9_sf"/>
</dbReference>
<feature type="compositionally biased region" description="Pro residues" evidence="11">
    <location>
        <begin position="1240"/>
        <end position="1252"/>
    </location>
</feature>
<evidence type="ECO:0000259" key="13">
    <source>
        <dbReference type="PROSITE" id="PS51272"/>
    </source>
</evidence>
<feature type="chain" id="PRO_5030827811" evidence="12">
    <location>
        <begin position="33"/>
        <end position="1632"/>
    </location>
</feature>
<dbReference type="Pfam" id="PF05922">
    <property type="entry name" value="Inhibitor_I9"/>
    <property type="match status" value="1"/>
</dbReference>
<reference evidence="14 15" key="1">
    <citation type="submission" date="2019-12" db="EMBL/GenBank/DDBJ databases">
        <title>Paenibacillus sp. nov., an endophytic bacterium isolated from the stem of Dendrobium.</title>
        <authorList>
            <person name="Zhao R."/>
        </authorList>
    </citation>
    <scope>NUCLEOTIDE SEQUENCE [LARGE SCALE GENOMIC DNA]</scope>
    <source>
        <strain evidence="14 15">HJL G12</strain>
    </source>
</reference>
<dbReference type="Pfam" id="PF00082">
    <property type="entry name" value="Peptidase_S8"/>
    <property type="match status" value="1"/>
</dbReference>
<evidence type="ECO:0000256" key="7">
    <source>
        <dbReference type="ARBA" id="ARBA00022825"/>
    </source>
</evidence>
<dbReference type="SUPFAM" id="SSF52025">
    <property type="entry name" value="PA domain"/>
    <property type="match status" value="1"/>
</dbReference>
<evidence type="ECO:0000313" key="15">
    <source>
        <dbReference type="Proteomes" id="UP000460318"/>
    </source>
</evidence>
<evidence type="ECO:0000256" key="1">
    <source>
        <dbReference type="ARBA" id="ARBA00011073"/>
    </source>
</evidence>
<keyword evidence="15" id="KW-1185">Reference proteome</keyword>
<dbReference type="InterPro" id="IPR034213">
    <property type="entry name" value="S8_Vpr-like"/>
</dbReference>
<evidence type="ECO:0000256" key="5">
    <source>
        <dbReference type="ARBA" id="ARBA00022729"/>
    </source>
</evidence>
<dbReference type="PANTHER" id="PTHR43806">
    <property type="entry name" value="PEPTIDASE S8"/>
    <property type="match status" value="1"/>
</dbReference>
<dbReference type="Gene3D" id="3.40.50.200">
    <property type="entry name" value="Peptidase S8/S53 domain"/>
    <property type="match status" value="1"/>
</dbReference>
<keyword evidence="3" id="KW-0964">Secreted</keyword>
<name>A0A7X3LGB7_9BACL</name>
<dbReference type="PROSITE" id="PS00138">
    <property type="entry name" value="SUBTILASE_SER"/>
    <property type="match status" value="1"/>
</dbReference>
<dbReference type="Proteomes" id="UP000460318">
    <property type="component" value="Unassembled WGS sequence"/>
</dbReference>
<dbReference type="InterPro" id="IPR023828">
    <property type="entry name" value="Peptidase_S8_Ser-AS"/>
</dbReference>
<dbReference type="GO" id="GO:0006508">
    <property type="term" value="P:proteolysis"/>
    <property type="evidence" value="ECO:0007669"/>
    <property type="project" value="UniProtKB-KW"/>
</dbReference>
<dbReference type="CDD" id="cd02133">
    <property type="entry name" value="PA_C5a_like"/>
    <property type="match status" value="1"/>
</dbReference>
<dbReference type="InterPro" id="IPR010259">
    <property type="entry name" value="S8pro/Inhibitor_I9"/>
</dbReference>
<feature type="domain" description="SLH" evidence="13">
    <location>
        <begin position="1573"/>
        <end position="1632"/>
    </location>
</feature>
<dbReference type="PANTHER" id="PTHR43806:SF65">
    <property type="entry name" value="SERINE PROTEASE APRX"/>
    <property type="match status" value="1"/>
</dbReference>
<dbReference type="SUPFAM" id="SSF52743">
    <property type="entry name" value="Subtilisin-like"/>
    <property type="match status" value="1"/>
</dbReference>
<proteinExistence type="inferred from homology"/>
<protein>
    <submittedName>
        <fullName evidence="14">S8 family serine peptidase</fullName>
    </submittedName>
</protein>
<comment type="similarity">
    <text evidence="1 9 10">Belongs to the peptidase S8 family.</text>
</comment>
<dbReference type="PROSITE" id="PS00137">
    <property type="entry name" value="SUBTILASE_HIS"/>
    <property type="match status" value="1"/>
</dbReference>
<dbReference type="InterPro" id="IPR015500">
    <property type="entry name" value="Peptidase_S8_subtilisin-rel"/>
</dbReference>
<dbReference type="Gene3D" id="3.50.30.30">
    <property type="match status" value="1"/>
</dbReference>
<evidence type="ECO:0000256" key="9">
    <source>
        <dbReference type="PROSITE-ProRule" id="PRU01240"/>
    </source>
</evidence>
<evidence type="ECO:0000256" key="10">
    <source>
        <dbReference type="RuleBase" id="RU003355"/>
    </source>
</evidence>
<dbReference type="InterPro" id="IPR050131">
    <property type="entry name" value="Peptidase_S8_subtilisin-like"/>
</dbReference>
<keyword evidence="6 9" id="KW-0378">Hydrolase</keyword>
<dbReference type="PROSITE" id="PS51892">
    <property type="entry name" value="SUBTILASE"/>
    <property type="match status" value="1"/>
</dbReference>
<dbReference type="PRINTS" id="PR00723">
    <property type="entry name" value="SUBTILISIN"/>
</dbReference>
<dbReference type="GO" id="GO:0004252">
    <property type="term" value="F:serine-type endopeptidase activity"/>
    <property type="evidence" value="ECO:0007669"/>
    <property type="project" value="UniProtKB-UniRule"/>
</dbReference>
<dbReference type="InterPro" id="IPR000209">
    <property type="entry name" value="Peptidase_S8/S53_dom"/>
</dbReference>
<dbReference type="RefSeq" id="WP_160495949.1">
    <property type="nucleotide sequence ID" value="NZ_WUBI01000001.1"/>
</dbReference>
<evidence type="ECO:0000256" key="12">
    <source>
        <dbReference type="SAM" id="SignalP"/>
    </source>
</evidence>
<keyword evidence="7 9" id="KW-0720">Serine protease</keyword>
<feature type="signal peptide" evidence="12">
    <location>
        <begin position="1"/>
        <end position="32"/>
    </location>
</feature>
<feature type="compositionally biased region" description="Polar residues" evidence="11">
    <location>
        <begin position="1188"/>
        <end position="1200"/>
    </location>
</feature>
<feature type="active site" description="Charge relay system" evidence="8 9">
    <location>
        <position position="222"/>
    </location>
</feature>
<dbReference type="Gene3D" id="2.60.40.680">
    <property type="match status" value="1"/>
</dbReference>
<feature type="region of interest" description="Disordered" evidence="11">
    <location>
        <begin position="1153"/>
        <end position="1210"/>
    </location>
</feature>
<dbReference type="InterPro" id="IPR003137">
    <property type="entry name" value="PA_domain"/>
</dbReference>
<feature type="compositionally biased region" description="Gly residues" evidence="11">
    <location>
        <begin position="1259"/>
        <end position="1272"/>
    </location>
</feature>
<feature type="domain" description="SLH" evidence="13">
    <location>
        <begin position="1477"/>
        <end position="1541"/>
    </location>
</feature>
<feature type="active site" description="Charge relay system" evidence="8 9">
    <location>
        <position position="270"/>
    </location>
</feature>
<evidence type="ECO:0000256" key="2">
    <source>
        <dbReference type="ARBA" id="ARBA00022512"/>
    </source>
</evidence>
<keyword evidence="2" id="KW-0134">Cell wall</keyword>
<evidence type="ECO:0000256" key="4">
    <source>
        <dbReference type="ARBA" id="ARBA00022670"/>
    </source>
</evidence>
<dbReference type="InterPro" id="IPR036852">
    <property type="entry name" value="Peptidase_S8/S53_dom_sf"/>
</dbReference>
<feature type="compositionally biased region" description="Low complexity" evidence="11">
    <location>
        <begin position="1173"/>
        <end position="1185"/>
    </location>
</feature>
<evidence type="ECO:0000256" key="3">
    <source>
        <dbReference type="ARBA" id="ARBA00022525"/>
    </source>
</evidence>
<evidence type="ECO:0000256" key="8">
    <source>
        <dbReference type="PIRSR" id="PIRSR615500-1"/>
    </source>
</evidence>
<dbReference type="InterPro" id="IPR023827">
    <property type="entry name" value="Peptidase_S8_Asp-AS"/>
</dbReference>
<dbReference type="InterPro" id="IPR046450">
    <property type="entry name" value="PA_dom_sf"/>
</dbReference>
<dbReference type="PROSITE" id="PS51272">
    <property type="entry name" value="SLH"/>
    <property type="match status" value="2"/>
</dbReference>
<dbReference type="InterPro" id="IPR022398">
    <property type="entry name" value="Peptidase_S8_His-AS"/>
</dbReference>
<dbReference type="InterPro" id="IPR001119">
    <property type="entry name" value="SLH_dom"/>
</dbReference>
<feature type="region of interest" description="Disordered" evidence="11">
    <location>
        <begin position="1234"/>
        <end position="1295"/>
    </location>
</feature>
<dbReference type="EMBL" id="WUBI01000001">
    <property type="protein sequence ID" value="MWV42338.1"/>
    <property type="molecule type" value="Genomic_DNA"/>
</dbReference>
<keyword evidence="4 9" id="KW-0645">Protease</keyword>
<organism evidence="14 15">
    <name type="scientific">Paenibacillus dendrobii</name>
    <dbReference type="NCBI Taxonomy" id="2691084"/>
    <lineage>
        <taxon>Bacteria</taxon>
        <taxon>Bacillati</taxon>
        <taxon>Bacillota</taxon>
        <taxon>Bacilli</taxon>
        <taxon>Bacillales</taxon>
        <taxon>Paenibacillaceae</taxon>
        <taxon>Paenibacillus</taxon>
    </lineage>
</organism>
<feature type="compositionally biased region" description="Low complexity" evidence="11">
    <location>
        <begin position="262"/>
        <end position="271"/>
    </location>
</feature>
<dbReference type="CDD" id="cd07474">
    <property type="entry name" value="Peptidases_S8_subtilisin_Vpr-like"/>
    <property type="match status" value="1"/>
</dbReference>
<comment type="caution">
    <text evidence="14">The sequence shown here is derived from an EMBL/GenBank/DDBJ whole genome shotgun (WGS) entry which is preliminary data.</text>
</comment>
<gene>
    <name evidence="14" type="ORF">GRF59_01730</name>
</gene>
<sequence>MSKRPSKIRAYSTLFLSTLLAVGITYPNAASASSIKLPHNAKIQLDSLLKQGNLQKSLINHAEVSDLKALIGSEKPQNYVEETDSNEPITVIVQLKNDPIKVYEAKPSVRSRSSVSTYNSILNQEHQSFKSAALSKTGAKFKREYSKVFNGYSVTLPANQVDTLLTLPGVKAIFPNEEVHALPIADGHEFNPNMDESAPLIGAGDMWNSGYDGKGIKVGVIDTGIDYEHPSLKDAYKGGYDFVDNDPDPMETKPDATKPPKGTTTYDTYHGTHVSGTVAGRGDPEHPDAGKGWVRGVAPASDLYVYRVLGPYGSGSSENVIAGIEKAVTDGMDVINLSLGSDLNNSYSPDAIAVDNAALAGVTVVLSNGNEGPEAETVGSPAAAQLAISVGASTPPLQTPIFNSNSLGVIYAQLAATSSKLDQVDEDLELVFANLGDVKDYAGLDVTGKTVLVSRGDITFAAKAENAAKNGAKAVIIYNNKPGEIGGATIEGATQSVPTYTIDQESGLRLKDEVLKGNNHVTFNYKKEQDLLADLSSRGPSLPNYSIKPDISAPGVGIKSSIPAFNLGGDYTNAYEELQGTSMAAPHISGSAALLLEKTRKEGLALKPDQIKSLLTNNALLMKDRQGKQYNVNEQGAGRVDLKSSAAAQAIVKVQEDLPVQLQDETHLTSYSGSLSFGQLGAGTTTTRQLSIDNIAHVDQRYGVYVNWSSSSTLSLIPDNCDIHIQADQASASLSVTLTIPEGTAEGMYDGQLEFTQMKTGHKLHVPFSVFVGEKYTRDDITNLELDPEYLSTTEDGHGATIYYALNKKLEDYAFFVFGVDAAGNLIEDPVGYIHNDDFPTSLAPFYYSFDWDGSVYTGNETKEKLNPEGTYVLIPLVFESDEDEGTLLVDSHNIFLVDNTAPEATLPEDVIVNPDKPNVAVLSGSIEGDMLIDELYDGTNLQNLIHVKAKAGLDTDKELTEYTGTIDATGDFSVEIPLKAGLNKIQLFVYDDAGNGLSQPAKTYEYNTEKAPVGQPTAVGLKTDSGTVNVSDPIKVSVEFDGQNAVKSMDVDVEYDGKLTAGIPVPVLEGAEIESADAKIVPQNDSNPEHKIVHYGFNFTNPVAAGTLANLSFNAAEAGTYSFNIAHVELKDAEDKEIASNVSESITVEVTAANDGGGSENPPAETQPNPESPTTDPSDSSADSGQDPASSSDESQEPTPGTEPAPVADQVSASYFVKTAKLMASSNEELSAVTSVSPPLSPCPVPKPDPGTDPGTNPGNGSGGGSAGSGGSAAAPAPQGDKLKAGTLSEKGTGDQKSAVLNIDSSYVTAQLSNGNNQNITLDISDVAVETYHPLNVQLSNALTDQLLKANKPLIIRGKGFEISIPANDVKSFVTKDGLIVGIRYVSAPTGTPQAPTGGSVNFVSGALTINEPAAALVSPVTITLALDPAKIKNRSKVGIFAHNNENTWSYLTAGNTKPGVAGFLVNKLGTFSAAEVSKSFADIANHWAKNEIEVIASHYLANGKDSSDMYKPNDQVTQAEFLTLLDRLLGTGKTWSERAAEANSSHALTREELAVLLANALGADVTGTEATFSFKDQDRIQAAAVKAVSYAVQKGYLKGNPDHTFNPKGKLTRAEAGVILYRILQDLQSK</sequence>
<accession>A0A7X3LGB7</accession>
<dbReference type="PROSITE" id="PS00136">
    <property type="entry name" value="SUBTILASE_ASP"/>
    <property type="match status" value="1"/>
</dbReference>
<feature type="region of interest" description="Disordered" evidence="11">
    <location>
        <begin position="246"/>
        <end position="271"/>
    </location>
</feature>
<keyword evidence="5 12" id="KW-0732">Signal</keyword>
<dbReference type="Gene3D" id="3.30.70.80">
    <property type="entry name" value="Peptidase S8 propeptide/proteinase inhibitor I9"/>
    <property type="match status" value="1"/>
</dbReference>
<evidence type="ECO:0000256" key="11">
    <source>
        <dbReference type="SAM" id="MobiDB-lite"/>
    </source>
</evidence>
<feature type="active site" description="Charge relay system" evidence="8 9">
    <location>
        <position position="582"/>
    </location>
</feature>
<dbReference type="Pfam" id="PF00395">
    <property type="entry name" value="SLH"/>
    <property type="match status" value="2"/>
</dbReference>